<feature type="chain" id="PRO_5045988657" evidence="1">
    <location>
        <begin position="18"/>
        <end position="573"/>
    </location>
</feature>
<keyword evidence="1" id="KW-0732">Signal</keyword>
<dbReference type="Proteomes" id="UP001610335">
    <property type="component" value="Unassembled WGS sequence"/>
</dbReference>
<dbReference type="InterPro" id="IPR012338">
    <property type="entry name" value="Beta-lactam/transpept-like"/>
</dbReference>
<comment type="caution">
    <text evidence="4">The sequence shown here is derived from an EMBL/GenBank/DDBJ whole genome shotgun (WGS) entry which is preliminary data.</text>
</comment>
<dbReference type="Gene3D" id="3.40.710.10">
    <property type="entry name" value="DD-peptidase/beta-lactamase superfamily"/>
    <property type="match status" value="1"/>
</dbReference>
<dbReference type="SUPFAM" id="SSF56601">
    <property type="entry name" value="beta-lactamase/transpeptidase-like"/>
    <property type="match status" value="1"/>
</dbReference>
<dbReference type="EMBL" id="JBFXLS010000003">
    <property type="protein sequence ID" value="KAL2833873.1"/>
    <property type="molecule type" value="Genomic_DNA"/>
</dbReference>
<evidence type="ECO:0000259" key="3">
    <source>
        <dbReference type="Pfam" id="PF26335"/>
    </source>
</evidence>
<evidence type="ECO:0000256" key="1">
    <source>
        <dbReference type="SAM" id="SignalP"/>
    </source>
</evidence>
<feature type="domain" description="Beta-lactamase-related" evidence="2">
    <location>
        <begin position="80"/>
        <end position="412"/>
    </location>
</feature>
<gene>
    <name evidence="4" type="ORF">BDW59DRAFT_168909</name>
</gene>
<accession>A0ABR4J1F6</accession>
<feature type="domain" description="Beta-lactamase-like ARB-00930-like C-terminal" evidence="3">
    <location>
        <begin position="430"/>
        <end position="571"/>
    </location>
</feature>
<name>A0ABR4J1F6_9EURO</name>
<evidence type="ECO:0000313" key="5">
    <source>
        <dbReference type="Proteomes" id="UP001610335"/>
    </source>
</evidence>
<reference evidence="4 5" key="1">
    <citation type="submission" date="2024-07" db="EMBL/GenBank/DDBJ databases">
        <title>Section-level genome sequencing and comparative genomics of Aspergillus sections Usti and Cavernicolus.</title>
        <authorList>
            <consortium name="Lawrence Berkeley National Laboratory"/>
            <person name="Nybo J.L."/>
            <person name="Vesth T.C."/>
            <person name="Theobald S."/>
            <person name="Frisvad J.C."/>
            <person name="Larsen T.O."/>
            <person name="Kjaerboelling I."/>
            <person name="Rothschild-Mancinelli K."/>
            <person name="Lyhne E.K."/>
            <person name="Kogle M.E."/>
            <person name="Barry K."/>
            <person name="Clum A."/>
            <person name="Na H."/>
            <person name="Ledsgaard L."/>
            <person name="Lin J."/>
            <person name="Lipzen A."/>
            <person name="Kuo A."/>
            <person name="Riley R."/>
            <person name="Mondo S."/>
            <person name="LaButti K."/>
            <person name="Haridas S."/>
            <person name="Pangalinan J."/>
            <person name="Salamov A.A."/>
            <person name="Simmons B.A."/>
            <person name="Magnuson J.K."/>
            <person name="Chen J."/>
            <person name="Drula E."/>
            <person name="Henrissat B."/>
            <person name="Wiebenga A."/>
            <person name="Lubbers R.J."/>
            <person name="Gomes A.C."/>
            <person name="Makela M.R."/>
            <person name="Stajich J."/>
            <person name="Grigoriev I.V."/>
            <person name="Mortensen U.H."/>
            <person name="De vries R.P."/>
            <person name="Baker S.E."/>
            <person name="Andersen M.R."/>
        </authorList>
    </citation>
    <scope>NUCLEOTIDE SEQUENCE [LARGE SCALE GENOMIC DNA]</scope>
    <source>
        <strain evidence="4 5">CBS 600.67</strain>
    </source>
</reference>
<keyword evidence="5" id="KW-1185">Reference proteome</keyword>
<feature type="signal peptide" evidence="1">
    <location>
        <begin position="1"/>
        <end position="17"/>
    </location>
</feature>
<dbReference type="InterPro" id="IPR058664">
    <property type="entry name" value="ARB_00930-like_C"/>
</dbReference>
<dbReference type="PANTHER" id="PTHR22935:SF97">
    <property type="entry name" value="BETA-LACTAMASE-RELATED DOMAIN-CONTAINING PROTEIN"/>
    <property type="match status" value="1"/>
</dbReference>
<dbReference type="InterPro" id="IPR001466">
    <property type="entry name" value="Beta-lactam-related"/>
</dbReference>
<evidence type="ECO:0000313" key="4">
    <source>
        <dbReference type="EMBL" id="KAL2833873.1"/>
    </source>
</evidence>
<dbReference type="Pfam" id="PF00144">
    <property type="entry name" value="Beta-lactamase"/>
    <property type="match status" value="1"/>
</dbReference>
<organism evidence="4 5">
    <name type="scientific">Aspergillus cavernicola</name>
    <dbReference type="NCBI Taxonomy" id="176166"/>
    <lineage>
        <taxon>Eukaryota</taxon>
        <taxon>Fungi</taxon>
        <taxon>Dikarya</taxon>
        <taxon>Ascomycota</taxon>
        <taxon>Pezizomycotina</taxon>
        <taxon>Eurotiomycetes</taxon>
        <taxon>Eurotiomycetidae</taxon>
        <taxon>Eurotiales</taxon>
        <taxon>Aspergillaceae</taxon>
        <taxon>Aspergillus</taxon>
        <taxon>Aspergillus subgen. Nidulantes</taxon>
    </lineage>
</organism>
<dbReference type="Pfam" id="PF26335">
    <property type="entry name" value="ARB_00930_C"/>
    <property type="match status" value="1"/>
</dbReference>
<dbReference type="InterPro" id="IPR051478">
    <property type="entry name" value="Beta-lactamase-like_AB/R"/>
</dbReference>
<sequence>MWKIIAPCVLLAARAAGEICPLPGPAFPAPRDAARSAALDEASTSFVNTLNSIMQPPANPQAPAIDPNLVSFTVQVYSARDPKPLFEYYHTATSARNNTIGVNKVDENTVFRTGSISKLYTVLLLLIEKGDALFHEPVVKYIPELQDAVAELNQDNMLHNDIDNIRWEEVTIGELASQMSGLERSFGLGDRSSDPGLMVPLGFPHVPQSKVPRCGLIPTCSRSEFFSGPMRRHPIVPTSSGPAYSNDAFQLLGYILEAMTGNTYSETLEERLIKPLGLTGSSYKAPDDHVGMIPGPKNRTQWDLDLGDLTPAGGLYSSSNDLSTLGRAILNHDLLSSALTRRWLKPVAYAAEPTFAVGSPWEIFSLTEPRMISLYTKAGDIGRYSAMMGLSPDHDIGFTILAAGQATTATVATLGDLITTITIPGVDEAAKQEASYMFGGTYTSASANASLTLTSDDRPGLRVSNWTNEGQDMMEALRRLQSWISGADIDLRLYPTGLKTHGKISFRSAVSSQSPVGPGNGPITRPCRSWQLVDGLVYGIVSVDEFVFEIGEEGDAVSVSPRALRVSLPRVSH</sequence>
<dbReference type="PANTHER" id="PTHR22935">
    <property type="entry name" value="PENICILLIN-BINDING PROTEIN"/>
    <property type="match status" value="1"/>
</dbReference>
<evidence type="ECO:0000259" key="2">
    <source>
        <dbReference type="Pfam" id="PF00144"/>
    </source>
</evidence>
<protein>
    <submittedName>
        <fullName evidence="4">Beta-lactamase/transpeptidase-like protein</fullName>
    </submittedName>
</protein>
<proteinExistence type="predicted"/>